<dbReference type="NCBIfam" id="NF004036">
    <property type="entry name" value="PRK05508.1"/>
    <property type="match status" value="1"/>
</dbReference>
<evidence type="ECO:0000256" key="1">
    <source>
        <dbReference type="ARBA" id="ARBA00001947"/>
    </source>
</evidence>
<evidence type="ECO:0000256" key="6">
    <source>
        <dbReference type="ARBA" id="ARBA00048488"/>
    </source>
</evidence>
<evidence type="ECO:0000256" key="2">
    <source>
        <dbReference type="ARBA" id="ARBA00012499"/>
    </source>
</evidence>
<dbReference type="GO" id="GO:0030091">
    <property type="term" value="P:protein repair"/>
    <property type="evidence" value="ECO:0007669"/>
    <property type="project" value="InterPro"/>
</dbReference>
<dbReference type="GO" id="GO:0033743">
    <property type="term" value="F:peptide-methionine (R)-S-oxide reductase activity"/>
    <property type="evidence" value="ECO:0007669"/>
    <property type="project" value="UniProtKB-EC"/>
</dbReference>
<dbReference type="InterPro" id="IPR011057">
    <property type="entry name" value="Mss4-like_sf"/>
</dbReference>
<comment type="caution">
    <text evidence="8">The sequence shown here is derived from an EMBL/GenBank/DDBJ whole genome shotgun (WGS) entry which is preliminary data.</text>
</comment>
<proteinExistence type="predicted"/>
<dbReference type="PANTHER" id="PTHR46081">
    <property type="entry name" value="PEPTIDE METHIONINE SULFOXIDE REDUCTASE 2"/>
    <property type="match status" value="1"/>
</dbReference>
<evidence type="ECO:0000256" key="5">
    <source>
        <dbReference type="ARBA" id="ARBA00023002"/>
    </source>
</evidence>
<reference evidence="8 9" key="1">
    <citation type="journal article" date="2016" name="Nat. Commun.">
        <title>Thousands of microbial genomes shed light on interconnected biogeochemical processes in an aquifer system.</title>
        <authorList>
            <person name="Anantharaman K."/>
            <person name="Brown C.T."/>
            <person name="Hug L.A."/>
            <person name="Sharon I."/>
            <person name="Castelle C.J."/>
            <person name="Probst A.J."/>
            <person name="Thomas B.C."/>
            <person name="Singh A."/>
            <person name="Wilkins M.J."/>
            <person name="Karaoz U."/>
            <person name="Brodie E.L."/>
            <person name="Williams K.H."/>
            <person name="Hubbard S.S."/>
            <person name="Banfield J.F."/>
        </authorList>
    </citation>
    <scope>NUCLEOTIDE SEQUENCE [LARGE SCALE GENOMIC DNA]</scope>
</reference>
<dbReference type="InterPro" id="IPR002579">
    <property type="entry name" value="Met_Sox_Rdtase_MsrB_dom"/>
</dbReference>
<dbReference type="GO" id="GO:0046872">
    <property type="term" value="F:metal ion binding"/>
    <property type="evidence" value="ECO:0007669"/>
    <property type="project" value="UniProtKB-KW"/>
</dbReference>
<sequence>MKLNKLTVEEKHVILDKGTEAPFSGEYDDFYKDGIYVCRQCGNHLFTSKAKFNANCGWPSFDDYFSGAVKRLPDVDGVRTEIICAKCLGHLGHVFEGEKFTPKNTRHCVNSLSIKFVPSELSHLSLRGTKRRGNLIKDSHARSSTSLGMTGGKNGKRYPNSDFWRGFYWIDFVLLARTIFFLLSSDRSLFSLISVNCASTTF</sequence>
<name>A0A1F5HFJ6_9BACT</name>
<dbReference type="EMBL" id="MFCA01000007">
    <property type="protein sequence ID" value="OGE02933.1"/>
    <property type="molecule type" value="Genomic_DNA"/>
</dbReference>
<keyword evidence="3" id="KW-0479">Metal-binding</keyword>
<dbReference type="GO" id="GO:0006979">
    <property type="term" value="P:response to oxidative stress"/>
    <property type="evidence" value="ECO:0007669"/>
    <property type="project" value="InterPro"/>
</dbReference>
<comment type="catalytic activity">
    <reaction evidence="6">
        <text>L-methionyl-[protein] + [thioredoxin]-disulfide + H2O = L-methionyl-(R)-S-oxide-[protein] + [thioredoxin]-dithiol</text>
        <dbReference type="Rhea" id="RHEA:24164"/>
        <dbReference type="Rhea" id="RHEA-COMP:10698"/>
        <dbReference type="Rhea" id="RHEA-COMP:10700"/>
        <dbReference type="Rhea" id="RHEA-COMP:12313"/>
        <dbReference type="Rhea" id="RHEA-COMP:12314"/>
        <dbReference type="ChEBI" id="CHEBI:15377"/>
        <dbReference type="ChEBI" id="CHEBI:16044"/>
        <dbReference type="ChEBI" id="CHEBI:29950"/>
        <dbReference type="ChEBI" id="CHEBI:45764"/>
        <dbReference type="ChEBI" id="CHEBI:50058"/>
        <dbReference type="EC" id="1.8.4.12"/>
    </reaction>
</comment>
<comment type="cofactor">
    <cofactor evidence="1">
        <name>Zn(2+)</name>
        <dbReference type="ChEBI" id="CHEBI:29105"/>
    </cofactor>
</comment>
<protein>
    <recommendedName>
        <fullName evidence="2">peptide-methionine (R)-S-oxide reductase</fullName>
        <ecNumber evidence="2">1.8.4.12</ecNumber>
    </recommendedName>
</protein>
<feature type="domain" description="MsrB" evidence="7">
    <location>
        <begin position="1"/>
        <end position="119"/>
    </location>
</feature>
<evidence type="ECO:0000256" key="4">
    <source>
        <dbReference type="ARBA" id="ARBA00022833"/>
    </source>
</evidence>
<evidence type="ECO:0000256" key="3">
    <source>
        <dbReference type="ARBA" id="ARBA00022723"/>
    </source>
</evidence>
<gene>
    <name evidence="8" type="ORF">A2196_03680</name>
</gene>
<dbReference type="Gene3D" id="2.170.150.20">
    <property type="entry name" value="Peptide methionine sulfoxide reductase"/>
    <property type="match status" value="1"/>
</dbReference>
<dbReference type="PANTHER" id="PTHR46081:SF8">
    <property type="entry name" value="PEPTIDE METHIONINE SULFOXIDE REDUCTASE 2"/>
    <property type="match status" value="1"/>
</dbReference>
<dbReference type="Proteomes" id="UP000176751">
    <property type="component" value="Unassembled WGS sequence"/>
</dbReference>
<dbReference type="Pfam" id="PF01641">
    <property type="entry name" value="SelR"/>
    <property type="match status" value="1"/>
</dbReference>
<dbReference type="STRING" id="1797737.A2196_03680"/>
<keyword evidence="5" id="KW-0560">Oxidoreductase</keyword>
<dbReference type="InterPro" id="IPR028427">
    <property type="entry name" value="Met_Sox_Rdtase_MsrB"/>
</dbReference>
<evidence type="ECO:0000313" key="8">
    <source>
        <dbReference type="EMBL" id="OGE02933.1"/>
    </source>
</evidence>
<accession>A0A1F5HFJ6</accession>
<dbReference type="SUPFAM" id="SSF51316">
    <property type="entry name" value="Mss4-like"/>
    <property type="match status" value="1"/>
</dbReference>
<dbReference type="AlphaFoldDB" id="A0A1F5HFJ6"/>
<evidence type="ECO:0000313" key="9">
    <source>
        <dbReference type="Proteomes" id="UP000176751"/>
    </source>
</evidence>
<dbReference type="PROSITE" id="PS51790">
    <property type="entry name" value="MSRB"/>
    <property type="match status" value="1"/>
</dbReference>
<keyword evidence="4" id="KW-0862">Zinc</keyword>
<evidence type="ECO:0000259" key="7">
    <source>
        <dbReference type="PROSITE" id="PS51790"/>
    </source>
</evidence>
<organism evidence="8 9">
    <name type="scientific">Candidatus Curtissbacteria bacterium RIFOXYA1_FULL_41_14</name>
    <dbReference type="NCBI Taxonomy" id="1797737"/>
    <lineage>
        <taxon>Bacteria</taxon>
        <taxon>Candidatus Curtissiibacteriota</taxon>
    </lineage>
</organism>
<dbReference type="EC" id="1.8.4.12" evidence="2"/>